<feature type="non-terminal residue" evidence="8">
    <location>
        <position position="439"/>
    </location>
</feature>
<gene>
    <name evidence="8" type="ORF">IPOD504_LOCUS5919</name>
</gene>
<evidence type="ECO:0000313" key="8">
    <source>
        <dbReference type="EMBL" id="CAH2047748.1"/>
    </source>
</evidence>
<dbReference type="SUPFAM" id="SSF53474">
    <property type="entry name" value="alpha/beta-Hydrolases"/>
    <property type="match status" value="1"/>
</dbReference>
<protein>
    <recommendedName>
        <fullName evidence="6">Carboxylic ester hydrolase</fullName>
        <ecNumber evidence="6">3.1.1.-</ecNumber>
    </recommendedName>
</protein>
<evidence type="ECO:0000256" key="6">
    <source>
        <dbReference type="RuleBase" id="RU361235"/>
    </source>
</evidence>
<feature type="chain" id="PRO_5044951486" description="Carboxylic ester hydrolase" evidence="6">
    <location>
        <begin position="18"/>
        <end position="439"/>
    </location>
</feature>
<feature type="signal peptide" evidence="6">
    <location>
        <begin position="1"/>
        <end position="17"/>
    </location>
</feature>
<keyword evidence="5" id="KW-0325">Glycoprotein</keyword>
<evidence type="ECO:0000256" key="5">
    <source>
        <dbReference type="ARBA" id="ARBA00023180"/>
    </source>
</evidence>
<dbReference type="InterPro" id="IPR029058">
    <property type="entry name" value="AB_hydrolase_fold"/>
</dbReference>
<dbReference type="InterPro" id="IPR002018">
    <property type="entry name" value="CarbesteraseB"/>
</dbReference>
<evidence type="ECO:0000256" key="4">
    <source>
        <dbReference type="ARBA" id="ARBA00023157"/>
    </source>
</evidence>
<proteinExistence type="inferred from homology"/>
<evidence type="ECO:0000256" key="3">
    <source>
        <dbReference type="ARBA" id="ARBA00022801"/>
    </source>
</evidence>
<dbReference type="InterPro" id="IPR019819">
    <property type="entry name" value="Carboxylesterase_B_CS"/>
</dbReference>
<dbReference type="EMBL" id="OW152829">
    <property type="protein sequence ID" value="CAH2047748.1"/>
    <property type="molecule type" value="Genomic_DNA"/>
</dbReference>
<evidence type="ECO:0000256" key="1">
    <source>
        <dbReference type="ARBA" id="ARBA00005964"/>
    </source>
</evidence>
<feature type="domain" description="Carboxylesterase type B" evidence="7">
    <location>
        <begin position="19"/>
        <end position="388"/>
    </location>
</feature>
<dbReference type="EC" id="3.1.1.-" evidence="6"/>
<keyword evidence="4" id="KW-1015">Disulfide bond</keyword>
<dbReference type="InterPro" id="IPR019826">
    <property type="entry name" value="Carboxylesterase_B_AS"/>
</dbReference>
<keyword evidence="3 6" id="KW-0378">Hydrolase</keyword>
<dbReference type="PANTHER" id="PTHR43142">
    <property type="entry name" value="CARBOXYLIC ESTER HYDROLASE"/>
    <property type="match status" value="1"/>
</dbReference>
<dbReference type="Pfam" id="PF00135">
    <property type="entry name" value="COesterase"/>
    <property type="match status" value="1"/>
</dbReference>
<dbReference type="PROSITE" id="PS00941">
    <property type="entry name" value="CARBOXYLESTERASE_B_2"/>
    <property type="match status" value="1"/>
</dbReference>
<dbReference type="PANTHER" id="PTHR43142:SF1">
    <property type="entry name" value="CARBOXYLIC ESTER HYDROLASE"/>
    <property type="match status" value="1"/>
</dbReference>
<sequence length="439" mass="49077">MLLKFLFILLLVKKSFADILVNVEQGNLRGEQLESVTKDTKYYSFKGIPYAAPPLGKLRFKAPEPPVSWEGVRNATEHGSVCIQYDIVLEQFISGSEDCLFLNVYTPELDPKEPLPVMFYIHGGGYISGSGNDDFYGPDFLVDRGVILVTINYRLEVLGFLSLETKEVPGNAGVKDQVAALKWVQKNIAKFGGDPNRVTVFGESAGASCTGFHIVSPMSKGLFRRAIAMSGVPLADNSISFEPQKRAFALGKQLGMDTDDPDKLLEFLQIINAQNLTKTNPFLTSFEELNANPFKQVYFVPVVEKDFGQERFLTEDPLESLDSGHINDADVMMGYTNQEALIALIRFNNKDLKKLDRYRELLVPRKILTTSTPSISLGVANIIRKHYFDSSNAFLKMQTLPSICINSPVCRREISSVFLALNLVYPELHISTTFFMYST</sequence>
<keyword evidence="9" id="KW-1185">Reference proteome</keyword>
<evidence type="ECO:0000256" key="2">
    <source>
        <dbReference type="ARBA" id="ARBA00022487"/>
    </source>
</evidence>
<dbReference type="Proteomes" id="UP000837857">
    <property type="component" value="Chromosome 17"/>
</dbReference>
<accession>A0ABN8I371</accession>
<reference evidence="8" key="1">
    <citation type="submission" date="2022-03" db="EMBL/GenBank/DDBJ databases">
        <authorList>
            <person name="Martin H S."/>
        </authorList>
    </citation>
    <scope>NUCLEOTIDE SEQUENCE</scope>
</reference>
<evidence type="ECO:0000259" key="7">
    <source>
        <dbReference type="Pfam" id="PF00135"/>
    </source>
</evidence>
<name>A0ABN8I371_9NEOP</name>
<evidence type="ECO:0000313" key="9">
    <source>
        <dbReference type="Proteomes" id="UP000837857"/>
    </source>
</evidence>
<keyword evidence="2" id="KW-0719">Serine esterase</keyword>
<dbReference type="PROSITE" id="PS00122">
    <property type="entry name" value="CARBOXYLESTERASE_B_1"/>
    <property type="match status" value="1"/>
</dbReference>
<comment type="similarity">
    <text evidence="1 6">Belongs to the type-B carboxylesterase/lipase family.</text>
</comment>
<keyword evidence="6" id="KW-0732">Signal</keyword>
<organism evidence="8 9">
    <name type="scientific">Iphiclides podalirius</name>
    <name type="common">scarce swallowtail</name>
    <dbReference type="NCBI Taxonomy" id="110791"/>
    <lineage>
        <taxon>Eukaryota</taxon>
        <taxon>Metazoa</taxon>
        <taxon>Ecdysozoa</taxon>
        <taxon>Arthropoda</taxon>
        <taxon>Hexapoda</taxon>
        <taxon>Insecta</taxon>
        <taxon>Pterygota</taxon>
        <taxon>Neoptera</taxon>
        <taxon>Endopterygota</taxon>
        <taxon>Lepidoptera</taxon>
        <taxon>Glossata</taxon>
        <taxon>Ditrysia</taxon>
        <taxon>Papilionoidea</taxon>
        <taxon>Papilionidae</taxon>
        <taxon>Papilioninae</taxon>
        <taxon>Iphiclides</taxon>
    </lineage>
</organism>
<dbReference type="Gene3D" id="3.40.50.1820">
    <property type="entry name" value="alpha/beta hydrolase"/>
    <property type="match status" value="1"/>
</dbReference>